<dbReference type="GeneID" id="54981264"/>
<dbReference type="Proteomes" id="UP000222540">
    <property type="component" value="Segment"/>
</dbReference>
<evidence type="ECO:0000313" key="2">
    <source>
        <dbReference type="Proteomes" id="UP000222540"/>
    </source>
</evidence>
<proteinExistence type="predicted"/>
<reference evidence="1 2" key="1">
    <citation type="submission" date="2017-07" db="EMBL/GenBank/DDBJ databases">
        <title>Complete genome sequence of the Marinomonas phage CB5A.</title>
        <authorList>
            <person name="Lucas-Elio P."/>
            <person name="Aroca-Crevillen A."/>
            <person name="Garcia-Guillen I.M."/>
            <person name="Silas S."/>
            <person name="Fire A.Z."/>
            <person name="Sanchez-Amat A."/>
        </authorList>
    </citation>
    <scope>NUCLEOTIDE SEQUENCE [LARGE SCALE GENOMIC DNA]</scope>
</reference>
<name>A0A222G3D7_9CAUD</name>
<dbReference type="EMBL" id="MF481197">
    <property type="protein sequence ID" value="ASP46271.1"/>
    <property type="molecule type" value="Genomic_DNA"/>
</dbReference>
<dbReference type="RefSeq" id="YP_009791095.1">
    <property type="nucleotide sequence ID" value="NC_047836.1"/>
</dbReference>
<sequence>MKIIKCHNISALTNICLALSNADASFTAYTEELSINIGSPLDTSQLPDKGHRGHSEPVEIPEVKLTEGSIALLGNYSLFTLEEIRTLFRGLIYNDFTQVEERSVDFLWEKIKRHCSVDPVQFMDALKCSGVDYTRIDETHRKDSNITIAYLSIYMIELYLERGVGQVKHNQELDVLKVELTVESIGLLGYYSAEILREIRELLRNLITNGFLGVEEHVVGFIWGKIRKNCGVEPRHIMQALRLSGVCYIRINATGRKDSNAIIARACVDMIDLYLKGRQCDK</sequence>
<evidence type="ECO:0000313" key="1">
    <source>
        <dbReference type="EMBL" id="ASP46271.1"/>
    </source>
</evidence>
<protein>
    <submittedName>
        <fullName evidence="1">Uncharacterized protein</fullName>
    </submittedName>
</protein>
<dbReference type="KEGG" id="vg:54981264"/>
<organism evidence="1 2">
    <name type="scientific">Marinomonas phage CB5A</name>
    <dbReference type="NCBI Taxonomy" id="2022859"/>
    <lineage>
        <taxon>Viruses</taxon>
        <taxon>Duplodnaviria</taxon>
        <taxon>Heunggongvirae</taxon>
        <taxon>Uroviricota</taxon>
        <taxon>Caudoviricetes</taxon>
        <taxon>Autographivirales</taxon>
        <taxon>Autosignataviridae</taxon>
        <taxon>Colwellvirinae</taxon>
        <taxon>Murciavirus</taxon>
        <taxon>Murciavirus CB5A</taxon>
    </lineage>
</organism>
<accession>A0A222G3D7</accession>